<keyword evidence="10" id="KW-0862">Zinc</keyword>
<dbReference type="OrthoDB" id="24893at2759"/>
<evidence type="ECO:0000313" key="15">
    <source>
        <dbReference type="Proteomes" id="UP000000591"/>
    </source>
</evidence>
<dbReference type="EMBL" id="AE016820">
    <property type="protein sequence ID" value="AAS54874.1"/>
    <property type="molecule type" value="Genomic_DNA"/>
</dbReference>
<dbReference type="InterPro" id="IPR001330">
    <property type="entry name" value="Prenyltrans"/>
</dbReference>
<evidence type="ECO:0000256" key="6">
    <source>
        <dbReference type="ARBA" id="ARBA00022602"/>
    </source>
</evidence>
<evidence type="ECO:0000313" key="14">
    <source>
        <dbReference type="EMBL" id="AAS54874.1"/>
    </source>
</evidence>
<dbReference type="InterPro" id="IPR045089">
    <property type="entry name" value="PGGT1B-like"/>
</dbReference>
<evidence type="ECO:0000256" key="3">
    <source>
        <dbReference type="ARBA" id="ARBA00010497"/>
    </source>
</evidence>
<dbReference type="Gene3D" id="1.50.10.20">
    <property type="match status" value="1"/>
</dbReference>
<dbReference type="PANTHER" id="PTHR11774">
    <property type="entry name" value="GERANYLGERANYL TRANSFERASE TYPE BETA SUBUNIT"/>
    <property type="match status" value="1"/>
</dbReference>
<accession>Q74Z22</accession>
<evidence type="ECO:0000256" key="5">
    <source>
        <dbReference type="ARBA" id="ARBA00020603"/>
    </source>
</evidence>
<keyword evidence="7" id="KW-0808">Transferase</keyword>
<dbReference type="CDD" id="cd02895">
    <property type="entry name" value="GGTase-I"/>
    <property type="match status" value="1"/>
</dbReference>
<dbReference type="AlphaFoldDB" id="Q74Z22"/>
<dbReference type="GO" id="GO:0005953">
    <property type="term" value="C:CAAX-protein geranylgeranyltransferase complex"/>
    <property type="evidence" value="ECO:0000318"/>
    <property type="project" value="GO_Central"/>
</dbReference>
<organism evidence="14 15">
    <name type="scientific">Eremothecium gossypii (strain ATCC 10895 / CBS 109.51 / FGSC 9923 / NRRL Y-1056)</name>
    <name type="common">Yeast</name>
    <name type="synonym">Ashbya gossypii</name>
    <dbReference type="NCBI Taxonomy" id="284811"/>
    <lineage>
        <taxon>Eukaryota</taxon>
        <taxon>Fungi</taxon>
        <taxon>Dikarya</taxon>
        <taxon>Ascomycota</taxon>
        <taxon>Saccharomycotina</taxon>
        <taxon>Saccharomycetes</taxon>
        <taxon>Saccharomycetales</taxon>
        <taxon>Saccharomycetaceae</taxon>
        <taxon>Eremothecium</taxon>
    </lineage>
</organism>
<comment type="cofactor">
    <cofactor evidence="2">
        <name>Zn(2+)</name>
        <dbReference type="ChEBI" id="CHEBI:29105"/>
    </cofactor>
</comment>
<evidence type="ECO:0000256" key="4">
    <source>
        <dbReference type="ARBA" id="ARBA00012700"/>
    </source>
</evidence>
<keyword evidence="15" id="KW-1185">Reference proteome</keyword>
<dbReference type="InterPro" id="IPR041960">
    <property type="entry name" value="GGTase_I_beta"/>
</dbReference>
<keyword evidence="6" id="KW-0637">Prenyltransferase</keyword>
<dbReference type="STRING" id="284811.Q74Z22"/>
<reference evidence="14 15" key="1">
    <citation type="journal article" date="2004" name="Science">
        <title>The Ashbya gossypii genome as a tool for mapping the ancient Saccharomyces cerevisiae genome.</title>
        <authorList>
            <person name="Dietrich F.S."/>
            <person name="Voegeli S."/>
            <person name="Brachat S."/>
            <person name="Lerch A."/>
            <person name="Gates K."/>
            <person name="Steiner S."/>
            <person name="Mohr C."/>
            <person name="Pohlmann R."/>
            <person name="Luedi P."/>
            <person name="Choi S."/>
            <person name="Wing R.A."/>
            <person name="Flavier A."/>
            <person name="Gaffney T.D."/>
            <person name="Philippsen P."/>
        </authorList>
    </citation>
    <scope>NUCLEOTIDE SEQUENCE [LARGE SCALE GENOMIC DNA]</scope>
    <source>
        <strain evidence="15">ATCC 10895 / CBS 109.51 / FGSC 9923 / NRRL Y-1056</strain>
    </source>
</reference>
<evidence type="ECO:0000256" key="11">
    <source>
        <dbReference type="ARBA" id="ARBA00022842"/>
    </source>
</evidence>
<evidence type="ECO:0000256" key="1">
    <source>
        <dbReference type="ARBA" id="ARBA00001946"/>
    </source>
</evidence>
<feature type="domain" description="Prenyltransferase alpha-alpha toroid" evidence="13">
    <location>
        <begin position="3"/>
        <end position="341"/>
    </location>
</feature>
<dbReference type="GeneID" id="4623354"/>
<name>Q74Z22_EREGS</name>
<dbReference type="Proteomes" id="UP000000591">
    <property type="component" value="Chromosome VII"/>
</dbReference>
<dbReference type="PANTHER" id="PTHR11774:SF4">
    <property type="entry name" value="GERANYLGERANYL TRANSFERASE TYPE-1 SUBUNIT BETA"/>
    <property type="match status" value="1"/>
</dbReference>
<evidence type="ECO:0000256" key="7">
    <source>
        <dbReference type="ARBA" id="ARBA00022679"/>
    </source>
</evidence>
<dbReference type="EC" id="2.5.1.59" evidence="4"/>
<dbReference type="FunCoup" id="Q74Z22">
    <property type="interactions" value="6"/>
</dbReference>
<dbReference type="SUPFAM" id="SSF48239">
    <property type="entry name" value="Terpenoid cyclases/Protein prenyltransferases"/>
    <property type="match status" value="1"/>
</dbReference>
<dbReference type="OMA" id="RWCLMRQ"/>
<keyword evidence="8" id="KW-0479">Metal-binding</keyword>
<evidence type="ECO:0000256" key="9">
    <source>
        <dbReference type="ARBA" id="ARBA00022737"/>
    </source>
</evidence>
<proteinExistence type="inferred from homology"/>
<comment type="similarity">
    <text evidence="3">Belongs to the protein prenyltransferase subunit beta family.</text>
</comment>
<sequence>MELLVKKHVKFMERHIGLLPSSQEKNDANRLSIVYYSLAGICSLDADALSGHREKAAGSIVQLYRQFKLSDGTVAGGFLGSRTMEVSGHLTMSSANTLFATLSLLCLGKHELLRDDERRAAICELVSHCQLPDGSFVSTLDMCGGGEPSVVDSHDLRFCYIAVALLHLYGCRTPDEYARYVDVGRLVDYVLSQRCVGGAFGTFGEAHAGYTSCALSLLSILGKLDSLDEEFRDRTISWLVQRQVSAIGAVPLPNGNEHFYAEDHGGFQGRENKAADTCYAFWCMNSLEILGASALVDTSLIDSYLLQQTQNSLVGGFAKTDEDDPDIYHTFLGIAALGLIAGSFDGVLCVPKTVSVR</sequence>
<evidence type="ECO:0000259" key="13">
    <source>
        <dbReference type="Pfam" id="PF00432"/>
    </source>
</evidence>
<dbReference type="InterPro" id="IPR008930">
    <property type="entry name" value="Terpenoid_cyclase/PrenylTrfase"/>
</dbReference>
<keyword evidence="11" id="KW-0460">Magnesium</keyword>
<dbReference type="GO" id="GO:0004662">
    <property type="term" value="F:CAAX-protein geranylgeranyltransferase activity"/>
    <property type="evidence" value="ECO:0007669"/>
    <property type="project" value="UniProtKB-EC"/>
</dbReference>
<dbReference type="Pfam" id="PF00432">
    <property type="entry name" value="Prenyltrans"/>
    <property type="match status" value="1"/>
</dbReference>
<dbReference type="eggNOG" id="KOG0367">
    <property type="taxonomic scope" value="Eukaryota"/>
</dbReference>
<evidence type="ECO:0000256" key="12">
    <source>
        <dbReference type="ARBA" id="ARBA00031713"/>
    </source>
</evidence>
<dbReference type="RefSeq" id="NP_987050.1">
    <property type="nucleotide sequence ID" value="NM_212112.1"/>
</dbReference>
<reference evidence="15" key="2">
    <citation type="journal article" date="2013" name="G3 (Bethesda)">
        <title>Genomes of Ashbya fungi isolated from insects reveal four mating-type loci, numerous translocations, lack of transposons, and distinct gene duplications.</title>
        <authorList>
            <person name="Dietrich F.S."/>
            <person name="Voegeli S."/>
            <person name="Kuo S."/>
            <person name="Philippsen P."/>
        </authorList>
    </citation>
    <scope>GENOME REANNOTATION</scope>
    <source>
        <strain evidence="15">ATCC 10895 / CBS 109.51 / FGSC 9923 / NRRL Y-1056</strain>
    </source>
</reference>
<evidence type="ECO:0000256" key="2">
    <source>
        <dbReference type="ARBA" id="ARBA00001947"/>
    </source>
</evidence>
<dbReference type="KEGG" id="ago:AGOS_AGR384C"/>
<comment type="cofactor">
    <cofactor evidence="1">
        <name>Mg(2+)</name>
        <dbReference type="ChEBI" id="CHEBI:18420"/>
    </cofactor>
</comment>
<evidence type="ECO:0000256" key="8">
    <source>
        <dbReference type="ARBA" id="ARBA00022723"/>
    </source>
</evidence>
<gene>
    <name evidence="14" type="ORF">AGOS_AGR384C</name>
</gene>
<dbReference type="InParanoid" id="Q74Z22"/>
<protein>
    <recommendedName>
        <fullName evidence="5">Geranylgeranyl transferase type-1 subunit beta</fullName>
        <ecNumber evidence="4">2.5.1.59</ecNumber>
    </recommendedName>
    <alternativeName>
        <fullName evidence="12">Geranylgeranyl transferase type I subunit beta</fullName>
    </alternativeName>
</protein>
<keyword evidence="9" id="KW-0677">Repeat</keyword>
<dbReference type="HOGENOM" id="CLU_028946_2_1_1"/>
<dbReference type="GO" id="GO:0046872">
    <property type="term" value="F:metal ion binding"/>
    <property type="evidence" value="ECO:0007669"/>
    <property type="project" value="UniProtKB-KW"/>
</dbReference>
<evidence type="ECO:0000256" key="10">
    <source>
        <dbReference type="ARBA" id="ARBA00022833"/>
    </source>
</evidence>